<reference evidence="4" key="1">
    <citation type="submission" date="2023-06" db="EMBL/GenBank/DDBJ databases">
        <authorList>
            <person name="Kurt Z."/>
        </authorList>
    </citation>
    <scope>NUCLEOTIDE SEQUENCE</scope>
</reference>
<evidence type="ECO:0000259" key="3">
    <source>
        <dbReference type="Pfam" id="PF22613"/>
    </source>
</evidence>
<evidence type="ECO:0000313" key="4">
    <source>
        <dbReference type="EMBL" id="CAI9942988.1"/>
    </source>
</evidence>
<evidence type="ECO:0000256" key="1">
    <source>
        <dbReference type="ARBA" id="ARBA00022723"/>
    </source>
</evidence>
<sequence>MPSFKLFSEQSKTYKQEVLKFNRENIIAVEPYVSFGLERFAEHVISIETYGASANAKDLAKFYGMDQEGIEKSVKAIMQ</sequence>
<protein>
    <submittedName>
        <fullName evidence="4">Transketolase</fullName>
    </submittedName>
</protein>
<dbReference type="Gene3D" id="3.40.50.920">
    <property type="match status" value="1"/>
</dbReference>
<dbReference type="GO" id="GO:0046872">
    <property type="term" value="F:metal ion binding"/>
    <property type="evidence" value="ECO:0007669"/>
    <property type="project" value="UniProtKB-KW"/>
</dbReference>
<dbReference type="SUPFAM" id="SSF52922">
    <property type="entry name" value="TK C-terminal domain-like"/>
    <property type="match status" value="1"/>
</dbReference>
<dbReference type="PANTHER" id="PTHR43522">
    <property type="entry name" value="TRANSKETOLASE"/>
    <property type="match status" value="1"/>
</dbReference>
<dbReference type="Pfam" id="PF22613">
    <property type="entry name" value="Transketolase_C_1"/>
    <property type="match status" value="1"/>
</dbReference>
<organism evidence="4">
    <name type="scientific">Hexamita inflata</name>
    <dbReference type="NCBI Taxonomy" id="28002"/>
    <lineage>
        <taxon>Eukaryota</taxon>
        <taxon>Metamonada</taxon>
        <taxon>Diplomonadida</taxon>
        <taxon>Hexamitidae</taxon>
        <taxon>Hexamitinae</taxon>
        <taxon>Hexamita</taxon>
    </lineage>
</organism>
<keyword evidence="2" id="KW-0460">Magnesium</keyword>
<keyword evidence="6" id="KW-1185">Reference proteome</keyword>
<reference evidence="5 6" key="2">
    <citation type="submission" date="2024-07" db="EMBL/GenBank/DDBJ databases">
        <authorList>
            <person name="Akdeniz Z."/>
        </authorList>
    </citation>
    <scope>NUCLEOTIDE SEQUENCE [LARGE SCALE GENOMIC DNA]</scope>
</reference>
<feature type="domain" description="Transketolase-like C-terminal" evidence="3">
    <location>
        <begin position="1"/>
        <end position="66"/>
    </location>
</feature>
<dbReference type="EMBL" id="CATOUU010000710">
    <property type="protein sequence ID" value="CAI9942988.1"/>
    <property type="molecule type" value="Genomic_DNA"/>
</dbReference>
<dbReference type="Proteomes" id="UP001642409">
    <property type="component" value="Unassembled WGS sequence"/>
</dbReference>
<evidence type="ECO:0000256" key="2">
    <source>
        <dbReference type="ARBA" id="ARBA00022842"/>
    </source>
</evidence>
<dbReference type="AlphaFoldDB" id="A0AA86UKC6"/>
<gene>
    <name evidence="4" type="ORF">HINF_LOCUS30633</name>
    <name evidence="5" type="ORF">HINF_LOCUS39480</name>
</gene>
<dbReference type="PANTHER" id="PTHR43522:SF6">
    <property type="entry name" value="TRANSKETOLASE-LIKE PYRIMIDINE-BINDING DOMAIN-CONTAINING PROTEIN-RELATED"/>
    <property type="match status" value="1"/>
</dbReference>
<dbReference type="InterPro" id="IPR055152">
    <property type="entry name" value="Transketolase-like_C_2"/>
</dbReference>
<evidence type="ECO:0000313" key="6">
    <source>
        <dbReference type="Proteomes" id="UP001642409"/>
    </source>
</evidence>
<proteinExistence type="predicted"/>
<dbReference type="GO" id="GO:0004802">
    <property type="term" value="F:transketolase activity"/>
    <property type="evidence" value="ECO:0007669"/>
    <property type="project" value="TreeGrafter"/>
</dbReference>
<dbReference type="GO" id="GO:0005634">
    <property type="term" value="C:nucleus"/>
    <property type="evidence" value="ECO:0007669"/>
    <property type="project" value="TreeGrafter"/>
</dbReference>
<evidence type="ECO:0000313" key="5">
    <source>
        <dbReference type="EMBL" id="CAL6042208.1"/>
    </source>
</evidence>
<comment type="caution">
    <text evidence="4">The sequence shown here is derived from an EMBL/GenBank/DDBJ whole genome shotgun (WGS) entry which is preliminary data.</text>
</comment>
<dbReference type="GO" id="GO:0005829">
    <property type="term" value="C:cytosol"/>
    <property type="evidence" value="ECO:0007669"/>
    <property type="project" value="TreeGrafter"/>
</dbReference>
<dbReference type="GO" id="GO:0006098">
    <property type="term" value="P:pentose-phosphate shunt"/>
    <property type="evidence" value="ECO:0007669"/>
    <property type="project" value="TreeGrafter"/>
</dbReference>
<dbReference type="InterPro" id="IPR033247">
    <property type="entry name" value="Transketolase_fam"/>
</dbReference>
<dbReference type="EMBL" id="CAXDID020000153">
    <property type="protein sequence ID" value="CAL6042208.1"/>
    <property type="molecule type" value="Genomic_DNA"/>
</dbReference>
<keyword evidence="1" id="KW-0479">Metal-binding</keyword>
<name>A0AA86UKC6_9EUKA</name>
<dbReference type="InterPro" id="IPR009014">
    <property type="entry name" value="Transketo_C/PFOR_II"/>
</dbReference>
<accession>A0AA86UKC6</accession>